<evidence type="ECO:0000313" key="7">
    <source>
        <dbReference type="Proteomes" id="UP001464378"/>
    </source>
</evidence>
<keyword evidence="4" id="KW-0105">Cadmium resistance</keyword>
<dbReference type="Gene3D" id="1.10.10.10">
    <property type="entry name" value="Winged helix-like DNA-binding domain superfamily/Winged helix DNA-binding domain"/>
    <property type="match status" value="1"/>
</dbReference>
<dbReference type="EMBL" id="JBBMFK010000002">
    <property type="protein sequence ID" value="MEQ2442267.1"/>
    <property type="molecule type" value="Genomic_DNA"/>
</dbReference>
<evidence type="ECO:0000256" key="3">
    <source>
        <dbReference type="ARBA" id="ARBA00023163"/>
    </source>
</evidence>
<dbReference type="InterPro" id="IPR051011">
    <property type="entry name" value="Metal_resp_trans_reg"/>
</dbReference>
<dbReference type="PRINTS" id="PR00778">
    <property type="entry name" value="HTHARSR"/>
</dbReference>
<comment type="caution">
    <text evidence="6">The sequence shown here is derived from an EMBL/GenBank/DDBJ whole genome shotgun (WGS) entry which is preliminary data.</text>
</comment>
<dbReference type="SUPFAM" id="SSF46785">
    <property type="entry name" value="Winged helix' DNA-binding domain"/>
    <property type="match status" value="1"/>
</dbReference>
<dbReference type="PROSITE" id="PS00846">
    <property type="entry name" value="HTH_ARSR_1"/>
    <property type="match status" value="1"/>
</dbReference>
<dbReference type="CDD" id="cd00090">
    <property type="entry name" value="HTH_ARSR"/>
    <property type="match status" value="1"/>
</dbReference>
<dbReference type="InterPro" id="IPR018334">
    <property type="entry name" value="ArsR_HTH"/>
</dbReference>
<dbReference type="InterPro" id="IPR011991">
    <property type="entry name" value="ArsR-like_HTH"/>
</dbReference>
<dbReference type="InterPro" id="IPR001845">
    <property type="entry name" value="HTH_ArsR_DNA-bd_dom"/>
</dbReference>
<keyword evidence="3" id="KW-0804">Transcription</keyword>
<dbReference type="SMART" id="SM00418">
    <property type="entry name" value="HTH_ARSR"/>
    <property type="match status" value="1"/>
</dbReference>
<evidence type="ECO:0000313" key="6">
    <source>
        <dbReference type="EMBL" id="MEQ2442267.1"/>
    </source>
</evidence>
<feature type="domain" description="HTH arsR-type" evidence="5">
    <location>
        <begin position="28"/>
        <end position="120"/>
    </location>
</feature>
<name>A0ABV1E4N7_9FIRM</name>
<organism evidence="6 7">
    <name type="scientific">Pseudoflavonifractor intestinihominis</name>
    <dbReference type="NCBI Taxonomy" id="3133171"/>
    <lineage>
        <taxon>Bacteria</taxon>
        <taxon>Bacillati</taxon>
        <taxon>Bacillota</taxon>
        <taxon>Clostridia</taxon>
        <taxon>Eubacteriales</taxon>
        <taxon>Oscillospiraceae</taxon>
        <taxon>Pseudoflavonifractor</taxon>
    </lineage>
</organism>
<protein>
    <submittedName>
        <fullName evidence="6">Metalloregulator ArsR/SmtB family transcription factor</fullName>
    </submittedName>
</protein>
<evidence type="ECO:0000256" key="2">
    <source>
        <dbReference type="ARBA" id="ARBA00023125"/>
    </source>
</evidence>
<dbReference type="PROSITE" id="PS50987">
    <property type="entry name" value="HTH_ARSR_2"/>
    <property type="match status" value="1"/>
</dbReference>
<dbReference type="NCBIfam" id="NF033788">
    <property type="entry name" value="HTH_metalloreg"/>
    <property type="match status" value="1"/>
</dbReference>
<gene>
    <name evidence="6" type="ORF">WMO64_02155</name>
</gene>
<keyword evidence="2" id="KW-0238">DNA-binding</keyword>
<dbReference type="PANTHER" id="PTHR43132">
    <property type="entry name" value="ARSENICAL RESISTANCE OPERON REPRESSOR ARSR-RELATED"/>
    <property type="match status" value="1"/>
</dbReference>
<reference evidence="6 7" key="1">
    <citation type="submission" date="2024-03" db="EMBL/GenBank/DDBJ databases">
        <title>Human intestinal bacterial collection.</title>
        <authorList>
            <person name="Pauvert C."/>
            <person name="Hitch T.C.A."/>
            <person name="Clavel T."/>
        </authorList>
    </citation>
    <scope>NUCLEOTIDE SEQUENCE [LARGE SCALE GENOMIC DNA]</scope>
    <source>
        <strain evidence="6 7">CLA-AP-H29</strain>
    </source>
</reference>
<evidence type="ECO:0000256" key="1">
    <source>
        <dbReference type="ARBA" id="ARBA00023015"/>
    </source>
</evidence>
<evidence type="ECO:0000256" key="4">
    <source>
        <dbReference type="ARBA" id="ARBA00043263"/>
    </source>
</evidence>
<dbReference type="RefSeq" id="WP_294519708.1">
    <property type="nucleotide sequence ID" value="NZ_JBBMFK010000002.1"/>
</dbReference>
<dbReference type="Proteomes" id="UP001464378">
    <property type="component" value="Unassembled WGS sequence"/>
</dbReference>
<keyword evidence="7" id="KW-1185">Reference proteome</keyword>
<dbReference type="Pfam" id="PF01022">
    <property type="entry name" value="HTH_5"/>
    <property type="match status" value="1"/>
</dbReference>
<dbReference type="PANTHER" id="PTHR43132:SF6">
    <property type="entry name" value="HTH-TYPE TRANSCRIPTIONAL REPRESSOR CZRA"/>
    <property type="match status" value="1"/>
</dbReference>
<sequence length="120" mass="13938">MDEQTAIERCDYIHAHEDIIAKVNENMPDEEILYDLAELFKIFGDSTRIKILYVLFESEMCVCDIAQLLNMTQSAISHQLRALKQSKLVKYRREGKTVFYSLADDHVRSILDQGMEHVAE</sequence>
<dbReference type="InterPro" id="IPR036390">
    <property type="entry name" value="WH_DNA-bd_sf"/>
</dbReference>
<keyword evidence="1" id="KW-0805">Transcription regulation</keyword>
<evidence type="ECO:0000259" key="5">
    <source>
        <dbReference type="PROSITE" id="PS50987"/>
    </source>
</evidence>
<proteinExistence type="predicted"/>
<dbReference type="InterPro" id="IPR036388">
    <property type="entry name" value="WH-like_DNA-bd_sf"/>
</dbReference>
<accession>A0ABV1E4N7</accession>